<dbReference type="Gene3D" id="1.10.260.40">
    <property type="entry name" value="lambda repressor-like DNA-binding domains"/>
    <property type="match status" value="1"/>
</dbReference>
<name>A0A443JHP9_9RHOB</name>
<evidence type="ECO:0000256" key="5">
    <source>
        <dbReference type="SAM" id="MobiDB-lite"/>
    </source>
</evidence>
<feature type="domain" description="Ner winged helix-turn-helix DNA-binding" evidence="6">
    <location>
        <begin position="17"/>
        <end position="70"/>
    </location>
</feature>
<evidence type="ECO:0000256" key="2">
    <source>
        <dbReference type="ARBA" id="ARBA00023015"/>
    </source>
</evidence>
<evidence type="ECO:0000259" key="6">
    <source>
        <dbReference type="Pfam" id="PF13693"/>
    </source>
</evidence>
<sequence length="83" mass="9130">MTWRDAVLTLTNGHEWLKARLHERGSSFARIARELGVTPSAVTHAAKGRHKSRKITVAIAAHAGIDPEEIQKHEGGEDQSQNP</sequence>
<keyword evidence="3" id="KW-0238">DNA-binding</keyword>
<dbReference type="InterPro" id="IPR010982">
    <property type="entry name" value="Lambda_DNA-bd_dom_sf"/>
</dbReference>
<dbReference type="GO" id="GO:0003677">
    <property type="term" value="F:DNA binding"/>
    <property type="evidence" value="ECO:0007669"/>
    <property type="project" value="UniProtKB-KW"/>
</dbReference>
<evidence type="ECO:0000256" key="4">
    <source>
        <dbReference type="ARBA" id="ARBA00023163"/>
    </source>
</evidence>
<proteinExistence type="inferred from homology"/>
<dbReference type="Proteomes" id="UP000284476">
    <property type="component" value="Unassembled WGS sequence"/>
</dbReference>
<keyword evidence="4" id="KW-0804">Transcription</keyword>
<dbReference type="AlphaFoldDB" id="A0A443JHP9"/>
<protein>
    <recommendedName>
        <fullName evidence="6">Ner winged helix-turn-helix DNA-binding domain-containing protein</fullName>
    </recommendedName>
</protein>
<keyword evidence="2" id="KW-0805">Transcription regulation</keyword>
<evidence type="ECO:0000256" key="3">
    <source>
        <dbReference type="ARBA" id="ARBA00023125"/>
    </source>
</evidence>
<dbReference type="Pfam" id="PF13693">
    <property type="entry name" value="HTH_35"/>
    <property type="match status" value="1"/>
</dbReference>
<dbReference type="EMBL" id="SAUZ01000013">
    <property type="protein sequence ID" value="RWR20099.1"/>
    <property type="molecule type" value="Genomic_DNA"/>
</dbReference>
<gene>
    <name evidence="7" type="ORF">D2T30_11700</name>
</gene>
<dbReference type="InterPro" id="IPR038722">
    <property type="entry name" value="Ner_HTH_dom"/>
</dbReference>
<organism evidence="7 8">
    <name type="scientific">Paenirhodobacter populi</name>
    <dbReference type="NCBI Taxonomy" id="2306993"/>
    <lineage>
        <taxon>Bacteria</taxon>
        <taxon>Pseudomonadati</taxon>
        <taxon>Pseudomonadota</taxon>
        <taxon>Alphaproteobacteria</taxon>
        <taxon>Rhodobacterales</taxon>
        <taxon>Rhodobacter group</taxon>
        <taxon>Paenirhodobacter</taxon>
    </lineage>
</organism>
<evidence type="ECO:0000313" key="8">
    <source>
        <dbReference type="Proteomes" id="UP000284476"/>
    </source>
</evidence>
<feature type="region of interest" description="Disordered" evidence="5">
    <location>
        <begin position="63"/>
        <end position="83"/>
    </location>
</feature>
<dbReference type="InterPro" id="IPR001387">
    <property type="entry name" value="Cro/C1-type_HTH"/>
</dbReference>
<evidence type="ECO:0000256" key="1">
    <source>
        <dbReference type="ARBA" id="ARBA00006157"/>
    </source>
</evidence>
<reference evidence="7 8" key="1">
    <citation type="submission" date="2019-01" db="EMBL/GenBank/DDBJ databases">
        <title>Sinorhodobacter populi sp. nov. isolated from the symptomatic bark tissue of Populus euramericana canker.</title>
        <authorList>
            <person name="Xu G."/>
        </authorList>
    </citation>
    <scope>NUCLEOTIDE SEQUENCE [LARGE SCALE GENOMIC DNA]</scope>
    <source>
        <strain evidence="7 8">SK2B-1</strain>
    </source>
</reference>
<evidence type="ECO:0000313" key="7">
    <source>
        <dbReference type="EMBL" id="RWR20099.1"/>
    </source>
</evidence>
<comment type="similarity">
    <text evidence="1">Belongs to the ner transcriptional regulatory family.</text>
</comment>
<dbReference type="CDD" id="cd00093">
    <property type="entry name" value="HTH_XRE"/>
    <property type="match status" value="1"/>
</dbReference>
<comment type="caution">
    <text evidence="7">The sequence shown here is derived from an EMBL/GenBank/DDBJ whole genome shotgun (WGS) entry which is preliminary data.</text>
</comment>
<dbReference type="SUPFAM" id="SSF47413">
    <property type="entry name" value="lambda repressor-like DNA-binding domains"/>
    <property type="match status" value="1"/>
</dbReference>
<reference evidence="7 8" key="2">
    <citation type="submission" date="2019-01" db="EMBL/GenBank/DDBJ databases">
        <authorList>
            <person name="Li Y."/>
        </authorList>
    </citation>
    <scope>NUCLEOTIDE SEQUENCE [LARGE SCALE GENOMIC DNA]</scope>
    <source>
        <strain evidence="7 8">SK2B-1</strain>
    </source>
</reference>
<accession>A0A443JHP9</accession>